<dbReference type="Gene3D" id="3.30.700.10">
    <property type="entry name" value="Glycoprotein, Type 4 Pilin"/>
    <property type="match status" value="1"/>
</dbReference>
<sequence length="159" mass="17038">MRLSNNLNSFTLIEVLIVVGIMGILTVAALPSFGNFADRRTFQNNVDIFAENIRSARSKAIDGVVVSGKDANWQIIPTNNTATYVVKPLFTDGTSGTSKTSTLSGTGSTFSCVVCTIEFERLTGKRISGTAGASQDIVVNFGTESKTIRVYETGKMVVE</sequence>
<keyword evidence="1" id="KW-1133">Transmembrane helix</keyword>
<evidence type="ECO:0000256" key="1">
    <source>
        <dbReference type="SAM" id="Phobius"/>
    </source>
</evidence>
<organism evidence="2 3">
    <name type="scientific">candidate division WWE3 bacterium CG_4_9_14_0_2_um_filter_35_11</name>
    <dbReference type="NCBI Taxonomy" id="1975077"/>
    <lineage>
        <taxon>Bacteria</taxon>
        <taxon>Katanobacteria</taxon>
    </lineage>
</organism>
<reference evidence="3" key="1">
    <citation type="submission" date="2017-09" db="EMBL/GenBank/DDBJ databases">
        <title>Depth-based differentiation of microbial function through sediment-hosted aquifers and enrichment of novel symbionts in the deep terrestrial subsurface.</title>
        <authorList>
            <person name="Probst A.J."/>
            <person name="Ladd B."/>
            <person name="Jarett J.K."/>
            <person name="Geller-Mcgrath D.E."/>
            <person name="Sieber C.M.K."/>
            <person name="Emerson J.B."/>
            <person name="Anantharaman K."/>
            <person name="Thomas B.C."/>
            <person name="Malmstrom R."/>
            <person name="Stieglmeier M."/>
            <person name="Klingl A."/>
            <person name="Woyke T."/>
            <person name="Ryan C.M."/>
            <person name="Banfield J.F."/>
        </authorList>
    </citation>
    <scope>NUCLEOTIDE SEQUENCE [LARGE SCALE GENOMIC DNA]</scope>
</reference>
<dbReference type="SUPFAM" id="SSF54523">
    <property type="entry name" value="Pili subunits"/>
    <property type="match status" value="1"/>
</dbReference>
<evidence type="ECO:0000313" key="2">
    <source>
        <dbReference type="EMBL" id="PJC23998.1"/>
    </source>
</evidence>
<dbReference type="EMBL" id="PFSJ01000004">
    <property type="protein sequence ID" value="PJC23998.1"/>
    <property type="molecule type" value="Genomic_DNA"/>
</dbReference>
<gene>
    <name evidence="2" type="ORF">CO058_00395</name>
</gene>
<dbReference type="Proteomes" id="UP000229756">
    <property type="component" value="Unassembled WGS sequence"/>
</dbReference>
<feature type="transmembrane region" description="Helical" evidence="1">
    <location>
        <begin position="12"/>
        <end position="33"/>
    </location>
</feature>
<evidence type="ECO:0008006" key="4">
    <source>
        <dbReference type="Google" id="ProtNLM"/>
    </source>
</evidence>
<accession>A0A2M8EMP2</accession>
<keyword evidence="1" id="KW-0812">Transmembrane</keyword>
<name>A0A2M8EMP2_UNCKA</name>
<comment type="caution">
    <text evidence="2">The sequence shown here is derived from an EMBL/GenBank/DDBJ whole genome shotgun (WGS) entry which is preliminary data.</text>
</comment>
<evidence type="ECO:0000313" key="3">
    <source>
        <dbReference type="Proteomes" id="UP000229756"/>
    </source>
</evidence>
<dbReference type="Pfam" id="PF07963">
    <property type="entry name" value="N_methyl"/>
    <property type="match status" value="1"/>
</dbReference>
<dbReference type="InterPro" id="IPR012902">
    <property type="entry name" value="N_methyl_site"/>
</dbReference>
<dbReference type="AlphaFoldDB" id="A0A2M8EMP2"/>
<protein>
    <recommendedName>
        <fullName evidence="4">General secretion pathway GspH domain-containing protein</fullName>
    </recommendedName>
</protein>
<keyword evidence="1" id="KW-0472">Membrane</keyword>
<dbReference type="InterPro" id="IPR045584">
    <property type="entry name" value="Pilin-like"/>
</dbReference>
<dbReference type="NCBIfam" id="TIGR02532">
    <property type="entry name" value="IV_pilin_GFxxxE"/>
    <property type="match status" value="1"/>
</dbReference>
<proteinExistence type="predicted"/>